<dbReference type="Gene3D" id="3.20.20.210">
    <property type="match status" value="1"/>
</dbReference>
<dbReference type="EMBL" id="BARW01016731">
    <property type="protein sequence ID" value="GAI94469.1"/>
    <property type="molecule type" value="Genomic_DNA"/>
</dbReference>
<organism evidence="2">
    <name type="scientific">marine sediment metagenome</name>
    <dbReference type="NCBI Taxonomy" id="412755"/>
    <lineage>
        <taxon>unclassified sequences</taxon>
        <taxon>metagenomes</taxon>
        <taxon>ecological metagenomes</taxon>
    </lineage>
</organism>
<name>X1UQ66_9ZZZZ</name>
<dbReference type="GO" id="GO:0006779">
    <property type="term" value="P:porphyrin-containing compound biosynthetic process"/>
    <property type="evidence" value="ECO:0007669"/>
    <property type="project" value="InterPro"/>
</dbReference>
<dbReference type="AlphaFoldDB" id="X1UQ66"/>
<comment type="caution">
    <text evidence="2">The sequence shown here is derived from an EMBL/GenBank/DDBJ whole genome shotgun (WGS) entry which is preliminary data.</text>
</comment>
<dbReference type="SUPFAM" id="SSF51726">
    <property type="entry name" value="UROD/MetE-like"/>
    <property type="match status" value="1"/>
</dbReference>
<dbReference type="GO" id="GO:0004853">
    <property type="term" value="F:uroporphyrinogen decarboxylase activity"/>
    <property type="evidence" value="ECO:0007669"/>
    <property type="project" value="InterPro"/>
</dbReference>
<accession>X1UQ66</accession>
<gene>
    <name evidence="2" type="ORF">S12H4_29059</name>
</gene>
<dbReference type="InterPro" id="IPR038071">
    <property type="entry name" value="UROD/MetE-like_sf"/>
</dbReference>
<evidence type="ECO:0000259" key="1">
    <source>
        <dbReference type="Pfam" id="PF01208"/>
    </source>
</evidence>
<proteinExistence type="predicted"/>
<dbReference type="InterPro" id="IPR000257">
    <property type="entry name" value="Uroporphyrinogen_deCOase"/>
</dbReference>
<reference evidence="2" key="1">
    <citation type="journal article" date="2014" name="Front. Microbiol.">
        <title>High frequency of phylogenetically diverse reductive dehalogenase-homologous genes in deep subseafloor sedimentary metagenomes.</title>
        <authorList>
            <person name="Kawai M."/>
            <person name="Futagami T."/>
            <person name="Toyoda A."/>
            <person name="Takaki Y."/>
            <person name="Nishi S."/>
            <person name="Hori S."/>
            <person name="Arai W."/>
            <person name="Tsubouchi T."/>
            <person name="Morono Y."/>
            <person name="Uchiyama I."/>
            <person name="Ito T."/>
            <person name="Fujiyama A."/>
            <person name="Inagaki F."/>
            <person name="Takami H."/>
        </authorList>
    </citation>
    <scope>NUCLEOTIDE SEQUENCE</scope>
    <source>
        <strain evidence="2">Expedition CK06-06</strain>
    </source>
</reference>
<dbReference type="Pfam" id="PF01208">
    <property type="entry name" value="URO-D"/>
    <property type="match status" value="1"/>
</dbReference>
<feature type="domain" description="Uroporphyrinogen decarboxylase (URO-D)" evidence="1">
    <location>
        <begin position="5"/>
        <end position="124"/>
    </location>
</feature>
<sequence>MWDFVRDNSNCKIFLHSCGSIYELIPDLIDAGLEILNPVQTTAANMEAGRLKKEFGKDIIFWGGGCDTQYILSTATAKEVREDIKRRIDIFAKNGGFVFNQTHNILANVPPENVIAMLEAAYEYGKY</sequence>
<protein>
    <recommendedName>
        <fullName evidence="1">Uroporphyrinogen decarboxylase (URO-D) domain-containing protein</fullName>
    </recommendedName>
</protein>
<evidence type="ECO:0000313" key="2">
    <source>
        <dbReference type="EMBL" id="GAI94469.1"/>
    </source>
</evidence>